<protein>
    <submittedName>
        <fullName evidence="2">Heparinase</fullName>
    </submittedName>
</protein>
<proteinExistence type="predicted"/>
<dbReference type="SUPFAM" id="SSF48230">
    <property type="entry name" value="Chondroitin AC/alginate lyase"/>
    <property type="match status" value="1"/>
</dbReference>
<dbReference type="PANTHER" id="PTHR38045:SF1">
    <property type="entry name" value="HEPARINASE II_III-LIKE PROTEIN"/>
    <property type="match status" value="1"/>
</dbReference>
<evidence type="ECO:0000313" key="2">
    <source>
        <dbReference type="EMBL" id="MWG33862.1"/>
    </source>
</evidence>
<dbReference type="PANTHER" id="PTHR38045">
    <property type="entry name" value="CHROMOSOME 1, WHOLE GENOME SHOTGUN SEQUENCE"/>
    <property type="match status" value="1"/>
</dbReference>
<dbReference type="Proteomes" id="UP000451471">
    <property type="component" value="Unassembled WGS sequence"/>
</dbReference>
<dbReference type="EMBL" id="WSZK01000011">
    <property type="protein sequence ID" value="MWG33862.1"/>
    <property type="molecule type" value="Genomic_DNA"/>
</dbReference>
<gene>
    <name evidence="2" type="ORF">GQS65_05025</name>
</gene>
<organism evidence="2 3">
    <name type="scientific">Halomarina oriensis</name>
    <dbReference type="NCBI Taxonomy" id="671145"/>
    <lineage>
        <taxon>Archaea</taxon>
        <taxon>Methanobacteriati</taxon>
        <taxon>Methanobacteriota</taxon>
        <taxon>Stenosarchaea group</taxon>
        <taxon>Halobacteria</taxon>
        <taxon>Halobacteriales</taxon>
        <taxon>Natronomonadaceae</taxon>
        <taxon>Halomarina</taxon>
    </lineage>
</organism>
<comment type="caution">
    <text evidence="2">The sequence shown here is derived from an EMBL/GenBank/DDBJ whole genome shotgun (WGS) entry which is preliminary data.</text>
</comment>
<dbReference type="InterPro" id="IPR008929">
    <property type="entry name" value="Chondroitin_lyas"/>
</dbReference>
<dbReference type="Gene3D" id="1.50.10.100">
    <property type="entry name" value="Chondroitin AC/alginate lyase"/>
    <property type="match status" value="1"/>
</dbReference>
<dbReference type="AlphaFoldDB" id="A0A6B0GGB7"/>
<evidence type="ECO:0000256" key="1">
    <source>
        <dbReference type="SAM" id="MobiDB-lite"/>
    </source>
</evidence>
<reference evidence="2 3" key="1">
    <citation type="submission" date="2019-12" db="EMBL/GenBank/DDBJ databases">
        <title>Halocatena pleomorpha gen. nov. sp. nov., an extremely halophilic archaeon of family Halobacteriaceae isolated from saltpan soil.</title>
        <authorList>
            <person name="Pal Y."/>
            <person name="Verma A."/>
            <person name="Krishnamurthi S."/>
            <person name="Kumar P."/>
        </authorList>
    </citation>
    <scope>NUCLEOTIDE SEQUENCE [LARGE SCALE GENOMIC DNA]</scope>
    <source>
        <strain evidence="2 3">JCM 16495</strain>
    </source>
</reference>
<sequence length="494" mass="54681">MPVSDGTDGDDDGPSHTYPPSEWSVEELTTALGASEGITPLPTYDDAEVWASIRGDDTLASVVGRLRTEATAYREEPVPRVSARQFQDVAEHGRKSRSYYETLRRQRRGATVLALAECLDRDGRSLDTLVEHVWALCEQTSWLNPRQVEAAASVDGLPRPARTVAPTDRNVTHYTVWTAHELAEVDHLLGDRLPAGVRDRLREEIDVRLFKPYEARDDFWWLHEASNWNAVCSSRTAVTALSVLEDDTDRLGRIVTKAVHSLGGYLDCFDADGSTPEGVMYWDYGMRYYAELAAHLDARTEGRYSLFEPPVVRAIARFPHRVGFRPGRYPPFNDSLERYAPRPSTFFRLGEWFDDPAVVAHGWRVLTDETPAGDLHNFPPVDVPSLVRAASVDDVIRTEATGERYAPPATAFFSGNDWWVARADPADPDGLVVATKGGHNGEPHNHNDCGSFVVSHRDESLLADLARRATAGSTAVTAATTSSQLGRLATPSRS</sequence>
<dbReference type="Gene3D" id="2.70.98.70">
    <property type="match status" value="1"/>
</dbReference>
<keyword evidence="3" id="KW-1185">Reference proteome</keyword>
<evidence type="ECO:0000313" key="3">
    <source>
        <dbReference type="Proteomes" id="UP000451471"/>
    </source>
</evidence>
<feature type="region of interest" description="Disordered" evidence="1">
    <location>
        <begin position="1"/>
        <end position="22"/>
    </location>
</feature>
<name>A0A6B0GGB7_9EURY</name>
<dbReference type="RefSeq" id="WP_158203583.1">
    <property type="nucleotide sequence ID" value="NZ_WSZK01000011.1"/>
</dbReference>
<accession>A0A6B0GGB7</accession>